<dbReference type="SMART" id="SM00409">
    <property type="entry name" value="IG"/>
    <property type="match status" value="1"/>
</dbReference>
<dbReference type="SMART" id="SM00408">
    <property type="entry name" value="IGc2"/>
    <property type="match status" value="1"/>
</dbReference>
<feature type="compositionally biased region" description="Low complexity" evidence="1">
    <location>
        <begin position="215"/>
        <end position="228"/>
    </location>
</feature>
<keyword evidence="3" id="KW-0732">Signal</keyword>
<dbReference type="GO" id="GO:0002768">
    <property type="term" value="P:immune response-regulating cell surface receptor signaling pathway"/>
    <property type="evidence" value="ECO:0007669"/>
    <property type="project" value="InterPro"/>
</dbReference>
<evidence type="ECO:0000256" key="1">
    <source>
        <dbReference type="SAM" id="MobiDB-lite"/>
    </source>
</evidence>
<proteinExistence type="predicted"/>
<feature type="domain" description="Ig-like" evidence="4">
    <location>
        <begin position="47"/>
        <end position="117"/>
    </location>
</feature>
<dbReference type="Ensembl" id="ENSLBET00000034528.1">
    <property type="protein sequence ID" value="ENSLBEP00000033064.1"/>
    <property type="gene ID" value="ENSLBEG00000024913.1"/>
</dbReference>
<dbReference type="InParanoid" id="A0A3Q3GP41"/>
<dbReference type="OrthoDB" id="9947981at2759"/>
<protein>
    <submittedName>
        <fullName evidence="5">B and T lymphocyte associated</fullName>
    </submittedName>
</protein>
<dbReference type="InterPro" id="IPR007110">
    <property type="entry name" value="Ig-like_dom"/>
</dbReference>
<feature type="chain" id="PRO_5018579441" evidence="3">
    <location>
        <begin position="27"/>
        <end position="310"/>
    </location>
</feature>
<dbReference type="InterPro" id="IPR003599">
    <property type="entry name" value="Ig_sub"/>
</dbReference>
<sequence length="310" mass="35071">MRPNTCWTRLHVSVLAVLLLILEADSTDECEVQIKVRSKTKYKALLGEELKIDCPVTFCDDTPPEISWFKLEETGDPINISGRSRFRSEWKTLKHLEGVSVLIIQNFVRNDSGIYRCKGGSNVGHKINVYLNESSEPNNSTQKKDINGTHTDAEHLWMYVYTAAGIVAFVLFVILVSLASMRGCKGKAKSERIEDNHYMAIPMVEQPFPNPRTQPSPRGSPSLPLPQRSMRRKKPLPQPIEPPSPRDNECVYSKVKVDRDQQRNTLEENGGSVVYAALNHQLPARPVARPRRQKEECSEYAAIRVRDSSS</sequence>
<dbReference type="Proteomes" id="UP000261660">
    <property type="component" value="Unplaced"/>
</dbReference>
<dbReference type="InterPro" id="IPR013783">
    <property type="entry name" value="Ig-like_fold"/>
</dbReference>
<keyword evidence="2" id="KW-1133">Transmembrane helix</keyword>
<dbReference type="InterPro" id="IPR036179">
    <property type="entry name" value="Ig-like_dom_sf"/>
</dbReference>
<keyword evidence="2" id="KW-0812">Transmembrane</keyword>
<feature type="region of interest" description="Disordered" evidence="1">
    <location>
        <begin position="285"/>
        <end position="310"/>
    </location>
</feature>
<dbReference type="GeneTree" id="ENSGT00940000171594"/>
<feature type="signal peptide" evidence="3">
    <location>
        <begin position="1"/>
        <end position="26"/>
    </location>
</feature>
<reference evidence="5" key="1">
    <citation type="submission" date="2025-08" db="UniProtKB">
        <authorList>
            <consortium name="Ensembl"/>
        </authorList>
    </citation>
    <scope>IDENTIFICATION</scope>
</reference>
<dbReference type="SUPFAM" id="SSF48726">
    <property type="entry name" value="Immunoglobulin"/>
    <property type="match status" value="1"/>
</dbReference>
<evidence type="ECO:0000256" key="2">
    <source>
        <dbReference type="SAM" id="Phobius"/>
    </source>
</evidence>
<evidence type="ECO:0000259" key="4">
    <source>
        <dbReference type="PROSITE" id="PS50835"/>
    </source>
</evidence>
<dbReference type="STRING" id="56723.ENSLBEP00000033064"/>
<accession>A0A3Q3GP41</accession>
<dbReference type="AlphaFoldDB" id="A0A3Q3GP41"/>
<dbReference type="GO" id="GO:0038023">
    <property type="term" value="F:signaling receptor activity"/>
    <property type="evidence" value="ECO:0007669"/>
    <property type="project" value="InterPro"/>
</dbReference>
<feature type="transmembrane region" description="Helical" evidence="2">
    <location>
        <begin position="156"/>
        <end position="179"/>
    </location>
</feature>
<dbReference type="Pfam" id="PF13927">
    <property type="entry name" value="Ig_3"/>
    <property type="match status" value="1"/>
</dbReference>
<name>A0A3Q3GP41_9LABR</name>
<feature type="region of interest" description="Disordered" evidence="1">
    <location>
        <begin position="205"/>
        <end position="249"/>
    </location>
</feature>
<dbReference type="PANTHER" id="PTHR37996:SF1">
    <property type="entry name" value="B- AND T-LYMPHOCYTE ATTENUATOR"/>
    <property type="match status" value="1"/>
</dbReference>
<dbReference type="PANTHER" id="PTHR37996">
    <property type="entry name" value="B- AND T-LYMPHOCYTE ATTENUATOR"/>
    <property type="match status" value="1"/>
</dbReference>
<keyword evidence="6" id="KW-1185">Reference proteome</keyword>
<dbReference type="GO" id="GO:0005886">
    <property type="term" value="C:plasma membrane"/>
    <property type="evidence" value="ECO:0007669"/>
    <property type="project" value="InterPro"/>
</dbReference>
<evidence type="ECO:0000313" key="6">
    <source>
        <dbReference type="Proteomes" id="UP000261660"/>
    </source>
</evidence>
<dbReference type="InterPro" id="IPR003598">
    <property type="entry name" value="Ig_sub2"/>
</dbReference>
<evidence type="ECO:0000256" key="3">
    <source>
        <dbReference type="SAM" id="SignalP"/>
    </source>
</evidence>
<dbReference type="InterPro" id="IPR039257">
    <property type="entry name" value="BTLA"/>
</dbReference>
<reference evidence="5" key="2">
    <citation type="submission" date="2025-09" db="UniProtKB">
        <authorList>
            <consortium name="Ensembl"/>
        </authorList>
    </citation>
    <scope>IDENTIFICATION</scope>
</reference>
<keyword evidence="2" id="KW-0472">Membrane</keyword>
<dbReference type="PROSITE" id="PS50835">
    <property type="entry name" value="IG_LIKE"/>
    <property type="match status" value="1"/>
</dbReference>
<evidence type="ECO:0000313" key="5">
    <source>
        <dbReference type="Ensembl" id="ENSLBEP00000033064.1"/>
    </source>
</evidence>
<dbReference type="Gene3D" id="2.60.40.10">
    <property type="entry name" value="Immunoglobulins"/>
    <property type="match status" value="1"/>
</dbReference>
<organism evidence="5 6">
    <name type="scientific">Labrus bergylta</name>
    <name type="common">ballan wrasse</name>
    <dbReference type="NCBI Taxonomy" id="56723"/>
    <lineage>
        <taxon>Eukaryota</taxon>
        <taxon>Metazoa</taxon>
        <taxon>Chordata</taxon>
        <taxon>Craniata</taxon>
        <taxon>Vertebrata</taxon>
        <taxon>Euteleostomi</taxon>
        <taxon>Actinopterygii</taxon>
        <taxon>Neopterygii</taxon>
        <taxon>Teleostei</taxon>
        <taxon>Neoteleostei</taxon>
        <taxon>Acanthomorphata</taxon>
        <taxon>Eupercaria</taxon>
        <taxon>Labriformes</taxon>
        <taxon>Labridae</taxon>
        <taxon>Labrus</taxon>
    </lineage>
</organism>